<evidence type="ECO:0000313" key="3">
    <source>
        <dbReference type="Proteomes" id="UP000616114"/>
    </source>
</evidence>
<dbReference type="Proteomes" id="UP000616114">
    <property type="component" value="Unassembled WGS sequence"/>
</dbReference>
<dbReference type="EMBL" id="BMFY01000001">
    <property type="protein sequence ID" value="GGA02477.1"/>
    <property type="molecule type" value="Genomic_DNA"/>
</dbReference>
<dbReference type="Pfam" id="PF16571">
    <property type="entry name" value="FBP_C"/>
    <property type="match status" value="1"/>
</dbReference>
<keyword evidence="3" id="KW-1185">Reference proteome</keyword>
<proteinExistence type="predicted"/>
<evidence type="ECO:0000259" key="1">
    <source>
        <dbReference type="Pfam" id="PF16571"/>
    </source>
</evidence>
<accession>A0A8J2TV08</accession>
<evidence type="ECO:0000313" key="2">
    <source>
        <dbReference type="EMBL" id="GGA02477.1"/>
    </source>
</evidence>
<dbReference type="RefSeq" id="WP_188548987.1">
    <property type="nucleotide sequence ID" value="NZ_BMFY01000001.1"/>
</dbReference>
<feature type="domain" description="Elongation factor G-binding protein C-terminal treble-clef zinc-finger" evidence="1">
    <location>
        <begin position="11"/>
        <end position="157"/>
    </location>
</feature>
<dbReference type="AlphaFoldDB" id="A0A8J2TV08"/>
<dbReference type="InterPro" id="IPR032330">
    <property type="entry name" value="EF-G-binding_C"/>
</dbReference>
<sequence length="159" mass="17537">MDALTNATLAKSFVNASRRDVTRMTLPFDLDTLDWDRLEYLGWTDPKTPQRAYAVVPVDGTPGGILLRAVPSTRNQAMCNWCEDITDVADVRMFSARRAGASGRQGNSVATLLHADFRCPALVRRLPTAVEGGDPEAFIGRRVENLRARAEAFARKVMA</sequence>
<gene>
    <name evidence="2" type="ORF">GCM10011333_01260</name>
</gene>
<name>A0A8J2TV08_9MICO</name>
<organism evidence="2 3">
    <name type="scientific">Sediminivirga luteola</name>
    <dbReference type="NCBI Taxonomy" id="1774748"/>
    <lineage>
        <taxon>Bacteria</taxon>
        <taxon>Bacillati</taxon>
        <taxon>Actinomycetota</taxon>
        <taxon>Actinomycetes</taxon>
        <taxon>Micrococcales</taxon>
        <taxon>Brevibacteriaceae</taxon>
        <taxon>Sediminivirga</taxon>
    </lineage>
</organism>
<protein>
    <recommendedName>
        <fullName evidence="1">Elongation factor G-binding protein C-terminal treble-clef zinc-finger domain-containing protein</fullName>
    </recommendedName>
</protein>
<reference evidence="2" key="1">
    <citation type="journal article" date="2014" name="Int. J. Syst. Evol. Microbiol.">
        <title>Complete genome sequence of Corynebacterium casei LMG S-19264T (=DSM 44701T), isolated from a smear-ripened cheese.</title>
        <authorList>
            <consortium name="US DOE Joint Genome Institute (JGI-PGF)"/>
            <person name="Walter F."/>
            <person name="Albersmeier A."/>
            <person name="Kalinowski J."/>
            <person name="Ruckert C."/>
        </authorList>
    </citation>
    <scope>NUCLEOTIDE SEQUENCE</scope>
    <source>
        <strain evidence="2">CGMCC 1.12785</strain>
    </source>
</reference>
<reference evidence="2" key="2">
    <citation type="submission" date="2020-09" db="EMBL/GenBank/DDBJ databases">
        <authorList>
            <person name="Sun Q."/>
            <person name="Zhou Y."/>
        </authorList>
    </citation>
    <scope>NUCLEOTIDE SEQUENCE</scope>
    <source>
        <strain evidence="2">CGMCC 1.12785</strain>
    </source>
</reference>
<comment type="caution">
    <text evidence="2">The sequence shown here is derived from an EMBL/GenBank/DDBJ whole genome shotgun (WGS) entry which is preliminary data.</text>
</comment>